<comment type="caution">
    <text evidence="1">The sequence shown here is derived from an EMBL/GenBank/DDBJ whole genome shotgun (WGS) entry which is preliminary data.</text>
</comment>
<proteinExistence type="predicted"/>
<dbReference type="EMBL" id="JBHUMD010000003">
    <property type="protein sequence ID" value="MFD2600746.1"/>
    <property type="molecule type" value="Genomic_DNA"/>
</dbReference>
<organism evidence="1 2">
    <name type="scientific">Flavobacterium suzhouense</name>
    <dbReference type="NCBI Taxonomy" id="1529638"/>
    <lineage>
        <taxon>Bacteria</taxon>
        <taxon>Pseudomonadati</taxon>
        <taxon>Bacteroidota</taxon>
        <taxon>Flavobacteriia</taxon>
        <taxon>Flavobacteriales</taxon>
        <taxon>Flavobacteriaceae</taxon>
        <taxon>Flavobacterium</taxon>
    </lineage>
</organism>
<dbReference type="SUPFAM" id="SSF55729">
    <property type="entry name" value="Acyl-CoA N-acyltransferases (Nat)"/>
    <property type="match status" value="1"/>
</dbReference>
<evidence type="ECO:0000313" key="1">
    <source>
        <dbReference type="EMBL" id="MFD2600746.1"/>
    </source>
</evidence>
<dbReference type="EC" id="2.3.1.-" evidence="1"/>
<gene>
    <name evidence="1" type="ORF">ACFSR3_01645</name>
</gene>
<dbReference type="InterPro" id="IPR016181">
    <property type="entry name" value="Acyl_CoA_acyltransferase"/>
</dbReference>
<dbReference type="RefSeq" id="WP_379819424.1">
    <property type="nucleotide sequence ID" value="NZ_JBHUMD010000003.1"/>
</dbReference>
<sequence>MPVIAKFIVANEENAYKVSEMANAYYTTSKQKDTAKENTVSAFLNKANSFTTEWLMTFDVTGEDEDRVEEPLALLVLISANLPKEADGGKPLYIERTIPSGNDEGNQKLLNRAFEIAAQRKHDVVWAEVKPADTALANFYKDLGFRESGKRDEALLFKKAL</sequence>
<dbReference type="GO" id="GO:0016746">
    <property type="term" value="F:acyltransferase activity"/>
    <property type="evidence" value="ECO:0007669"/>
    <property type="project" value="UniProtKB-KW"/>
</dbReference>
<accession>A0ABW5NPX4</accession>
<keyword evidence="2" id="KW-1185">Reference proteome</keyword>
<dbReference type="Proteomes" id="UP001597480">
    <property type="component" value="Unassembled WGS sequence"/>
</dbReference>
<keyword evidence="1" id="KW-0808">Transferase</keyword>
<dbReference type="Gene3D" id="3.40.630.30">
    <property type="match status" value="1"/>
</dbReference>
<keyword evidence="1" id="KW-0012">Acyltransferase</keyword>
<name>A0ABW5NPX4_9FLAO</name>
<reference evidence="2" key="1">
    <citation type="journal article" date="2019" name="Int. J. Syst. Evol. Microbiol.">
        <title>The Global Catalogue of Microorganisms (GCM) 10K type strain sequencing project: providing services to taxonomists for standard genome sequencing and annotation.</title>
        <authorList>
            <consortium name="The Broad Institute Genomics Platform"/>
            <consortium name="The Broad Institute Genome Sequencing Center for Infectious Disease"/>
            <person name="Wu L."/>
            <person name="Ma J."/>
        </authorList>
    </citation>
    <scope>NUCLEOTIDE SEQUENCE [LARGE SCALE GENOMIC DNA]</scope>
    <source>
        <strain evidence="2">KCTC 42107</strain>
    </source>
</reference>
<protein>
    <submittedName>
        <fullName evidence="1">GNAT family N-acetyltransferase</fullName>
        <ecNumber evidence="1">2.3.1.-</ecNumber>
    </submittedName>
</protein>
<evidence type="ECO:0000313" key="2">
    <source>
        <dbReference type="Proteomes" id="UP001597480"/>
    </source>
</evidence>